<reference evidence="3" key="1">
    <citation type="submission" date="2022-03" db="EMBL/GenBank/DDBJ databases">
        <title>Identification of a novel bacterium isolated from mangrove sediments.</title>
        <authorList>
            <person name="Pan X."/>
        </authorList>
    </citation>
    <scope>NUCLEOTIDE SEQUENCE</scope>
    <source>
        <strain evidence="3">B2580</strain>
    </source>
</reference>
<feature type="chain" id="PRO_5047528834" evidence="2">
    <location>
        <begin position="22"/>
        <end position="77"/>
    </location>
</feature>
<organism evidence="3 4">
    <name type="scientific">Novosphingobium album</name>
    <name type="common">ex Hu et al. 2023</name>
    <dbReference type="NCBI Taxonomy" id="2930093"/>
    <lineage>
        <taxon>Bacteria</taxon>
        <taxon>Pseudomonadati</taxon>
        <taxon>Pseudomonadota</taxon>
        <taxon>Alphaproteobacteria</taxon>
        <taxon>Sphingomonadales</taxon>
        <taxon>Sphingomonadaceae</taxon>
        <taxon>Novosphingobium</taxon>
    </lineage>
</organism>
<name>A0ABT0AYY1_9SPHN</name>
<evidence type="ECO:0000256" key="1">
    <source>
        <dbReference type="SAM" id="MobiDB-lite"/>
    </source>
</evidence>
<dbReference type="EMBL" id="JALHLE010000005">
    <property type="protein sequence ID" value="MCJ2178007.1"/>
    <property type="molecule type" value="Genomic_DNA"/>
</dbReference>
<evidence type="ECO:0000313" key="4">
    <source>
        <dbReference type="Proteomes" id="UP001162880"/>
    </source>
</evidence>
<keyword evidence="4" id="KW-1185">Reference proteome</keyword>
<gene>
    <name evidence="3" type="ORF">MTR64_05485</name>
</gene>
<feature type="region of interest" description="Disordered" evidence="1">
    <location>
        <begin position="25"/>
        <end position="77"/>
    </location>
</feature>
<evidence type="ECO:0000313" key="3">
    <source>
        <dbReference type="EMBL" id="MCJ2178007.1"/>
    </source>
</evidence>
<keyword evidence="2" id="KW-0732">Signal</keyword>
<protein>
    <submittedName>
        <fullName evidence="3">Uncharacterized protein</fullName>
    </submittedName>
</protein>
<accession>A0ABT0AYY1</accession>
<dbReference type="Proteomes" id="UP001162880">
    <property type="component" value="Unassembled WGS sequence"/>
</dbReference>
<feature type="signal peptide" evidence="2">
    <location>
        <begin position="1"/>
        <end position="21"/>
    </location>
</feature>
<evidence type="ECO:0000256" key="2">
    <source>
        <dbReference type="SAM" id="SignalP"/>
    </source>
</evidence>
<proteinExistence type="predicted"/>
<comment type="caution">
    <text evidence="3">The sequence shown here is derived from an EMBL/GenBank/DDBJ whole genome shotgun (WGS) entry which is preliminary data.</text>
</comment>
<dbReference type="RefSeq" id="WP_243991541.1">
    <property type="nucleotide sequence ID" value="NZ_JALHLE010000005.1"/>
</dbReference>
<feature type="compositionally biased region" description="Basic and acidic residues" evidence="1">
    <location>
        <begin position="37"/>
        <end position="48"/>
    </location>
</feature>
<sequence>MKSLPYAALALSLVFAGNAYAAPTKALEKSPPGQHYRPFDRSHGDEHASPTAKLKVKSKMTPARWRSAIGEHHPDSC</sequence>